<evidence type="ECO:0000313" key="8">
    <source>
        <dbReference type="EMBL" id="WBW70919.1"/>
    </source>
</evidence>
<comment type="subcellular location">
    <subcellularLocation>
        <location evidence="1">Nucleus</location>
    </subcellularLocation>
</comment>
<proteinExistence type="inferred from homology"/>
<feature type="domain" description="RNA polymerase Rpb4/RPC9 core" evidence="7">
    <location>
        <begin position="1"/>
        <end position="129"/>
    </location>
</feature>
<dbReference type="Gene3D" id="1.20.1250.40">
    <property type="match status" value="1"/>
</dbReference>
<evidence type="ECO:0000256" key="4">
    <source>
        <dbReference type="ARBA" id="ARBA00022478"/>
    </source>
</evidence>
<keyword evidence="5" id="KW-0804">Transcription</keyword>
<dbReference type="GeneID" id="80874263"/>
<dbReference type="InterPro" id="IPR038324">
    <property type="entry name" value="Rpb4/RPC9_sf"/>
</dbReference>
<keyword evidence="4 8" id="KW-0240">DNA-directed RNA polymerase</keyword>
<accession>A0AAE9W6R9</accession>
<comment type="similarity">
    <text evidence="2">Belongs to the eukaryotic RPC9 RNA polymerase subunit family.</text>
</comment>
<dbReference type="GO" id="GO:0006384">
    <property type="term" value="P:transcription initiation at RNA polymerase III promoter"/>
    <property type="evidence" value="ECO:0007669"/>
    <property type="project" value="InterPro"/>
</dbReference>
<dbReference type="InterPro" id="IPR038846">
    <property type="entry name" value="RPC9"/>
</dbReference>
<evidence type="ECO:0000256" key="5">
    <source>
        <dbReference type="ARBA" id="ARBA00023163"/>
    </source>
</evidence>
<dbReference type="GO" id="GO:0005666">
    <property type="term" value="C:RNA polymerase III complex"/>
    <property type="evidence" value="ECO:0007669"/>
    <property type="project" value="InterPro"/>
</dbReference>
<dbReference type="PANTHER" id="PTHR15561">
    <property type="entry name" value="CALCITONIN GENE-RELATED PEPTIDE-RECEPTOR COMPONENT PROTEIN"/>
    <property type="match status" value="1"/>
</dbReference>
<dbReference type="AlphaFoldDB" id="A0AAE9W6R9"/>
<organism evidence="8 9">
    <name type="scientific">Schizosaccharomyces osmophilus</name>
    <dbReference type="NCBI Taxonomy" id="2545709"/>
    <lineage>
        <taxon>Eukaryota</taxon>
        <taxon>Fungi</taxon>
        <taxon>Dikarya</taxon>
        <taxon>Ascomycota</taxon>
        <taxon>Taphrinomycotina</taxon>
        <taxon>Schizosaccharomycetes</taxon>
        <taxon>Schizosaccharomycetales</taxon>
        <taxon>Schizosaccharomycetaceae</taxon>
        <taxon>Schizosaccharomyces</taxon>
    </lineage>
</organism>
<dbReference type="EMBL" id="CP115611">
    <property type="protein sequence ID" value="WBW70919.1"/>
    <property type="molecule type" value="Genomic_DNA"/>
</dbReference>
<sequence>MKILNARDAYLTNAEVYLHLKDMEEEQNQRTRERGAAGGLVCENLRTIQFEILKYMNSQTNCAHMDEGKFLACLKVLDEYELTKAEKLIILNNRPSSIPEIYACIEGIEERLQEDQIEAFIEKINSVYP</sequence>
<evidence type="ECO:0000313" key="9">
    <source>
        <dbReference type="Proteomes" id="UP001212411"/>
    </source>
</evidence>
<dbReference type="InterPro" id="IPR006590">
    <property type="entry name" value="RNA_pol_Rpb4/RPC9_core"/>
</dbReference>
<dbReference type="GO" id="GO:0000166">
    <property type="term" value="F:nucleotide binding"/>
    <property type="evidence" value="ECO:0007669"/>
    <property type="project" value="InterPro"/>
</dbReference>
<dbReference type="KEGG" id="som:SOMG_00780"/>
<dbReference type="InterPro" id="IPR005574">
    <property type="entry name" value="Rpb4/RPC9"/>
</dbReference>
<dbReference type="SMART" id="SM00657">
    <property type="entry name" value="RPOL4c"/>
    <property type="match status" value="1"/>
</dbReference>
<keyword evidence="9" id="KW-1185">Reference proteome</keyword>
<keyword evidence="6" id="KW-0539">Nucleus</keyword>
<evidence type="ECO:0000256" key="6">
    <source>
        <dbReference type="ARBA" id="ARBA00023242"/>
    </source>
</evidence>
<dbReference type="SUPFAM" id="SSF47819">
    <property type="entry name" value="HRDC-like"/>
    <property type="match status" value="1"/>
</dbReference>
<name>A0AAE9W6R9_9SCHI</name>
<protein>
    <recommendedName>
        <fullName evidence="3">DNA-directed RNA polymerase III subunit RPC9</fullName>
    </recommendedName>
</protein>
<gene>
    <name evidence="8" type="primary">rpc17</name>
    <name evidence="8" type="ORF">SOMG_00780</name>
</gene>
<dbReference type="RefSeq" id="XP_056035162.1">
    <property type="nucleotide sequence ID" value="XM_056179574.1"/>
</dbReference>
<dbReference type="PANTHER" id="PTHR15561:SF0">
    <property type="entry name" value="DNA-DIRECTED RNA POLYMERASE III SUBUNIT RPC9"/>
    <property type="match status" value="1"/>
</dbReference>
<evidence type="ECO:0000259" key="7">
    <source>
        <dbReference type="SMART" id="SM00657"/>
    </source>
</evidence>
<evidence type="ECO:0000256" key="3">
    <source>
        <dbReference type="ARBA" id="ARBA00016672"/>
    </source>
</evidence>
<dbReference type="Pfam" id="PF03874">
    <property type="entry name" value="RNA_pol_Rpb4"/>
    <property type="match status" value="1"/>
</dbReference>
<dbReference type="InterPro" id="IPR010997">
    <property type="entry name" value="HRDC-like_sf"/>
</dbReference>
<dbReference type="Proteomes" id="UP001212411">
    <property type="component" value="Chromosome 1"/>
</dbReference>
<reference evidence="8 9" key="1">
    <citation type="journal article" date="2023" name="G3 (Bethesda)">
        <title>A high-quality reference genome for the fission yeast Schizosaccharomyces osmophilus.</title>
        <authorList>
            <person name="Jia G.S."/>
            <person name="Zhang W.C."/>
            <person name="Liang Y."/>
            <person name="Liu X.H."/>
            <person name="Rhind N."/>
            <person name="Pidoux A."/>
            <person name="Brysch-Herzberg M."/>
            <person name="Du L.L."/>
        </authorList>
    </citation>
    <scope>NUCLEOTIDE SEQUENCE [LARGE SCALE GENOMIC DNA]</scope>
    <source>
        <strain evidence="8 9">CBS 15793</strain>
    </source>
</reference>
<evidence type="ECO:0000256" key="1">
    <source>
        <dbReference type="ARBA" id="ARBA00004123"/>
    </source>
</evidence>
<evidence type="ECO:0000256" key="2">
    <source>
        <dbReference type="ARBA" id="ARBA00006898"/>
    </source>
</evidence>